<dbReference type="EMBL" id="CDMZ01002479">
    <property type="protein sequence ID" value="CEM42562.1"/>
    <property type="molecule type" value="Genomic_DNA"/>
</dbReference>
<proteinExistence type="predicted"/>
<feature type="compositionally biased region" description="Basic and acidic residues" evidence="1">
    <location>
        <begin position="38"/>
        <end position="47"/>
    </location>
</feature>
<evidence type="ECO:0000313" key="2">
    <source>
        <dbReference type="EMBL" id="CEM42562.1"/>
    </source>
</evidence>
<organism evidence="2">
    <name type="scientific">Chromera velia CCMP2878</name>
    <dbReference type="NCBI Taxonomy" id="1169474"/>
    <lineage>
        <taxon>Eukaryota</taxon>
        <taxon>Sar</taxon>
        <taxon>Alveolata</taxon>
        <taxon>Colpodellida</taxon>
        <taxon>Chromeraceae</taxon>
        <taxon>Chromera</taxon>
    </lineage>
</organism>
<protein>
    <submittedName>
        <fullName evidence="2">Uncharacterized protein</fullName>
    </submittedName>
</protein>
<dbReference type="VEuPathDB" id="CryptoDB:Cvel_26854"/>
<sequence length="70" mass="7741">VGGSPSDLPLSPDQTLTPPPRPPQERHDGQARRRRRRQSEGQRRSELLARVQTGKDGASGQVTDDRMPSL</sequence>
<feature type="region of interest" description="Disordered" evidence="1">
    <location>
        <begin position="1"/>
        <end position="70"/>
    </location>
</feature>
<accession>A0A0G4HEU0</accession>
<dbReference type="AlphaFoldDB" id="A0A0G4HEU0"/>
<name>A0A0G4HEU0_9ALVE</name>
<reference evidence="2" key="1">
    <citation type="submission" date="2014-11" db="EMBL/GenBank/DDBJ databases">
        <authorList>
            <person name="Otto D Thomas"/>
            <person name="Naeem Raeece"/>
        </authorList>
    </citation>
    <scope>NUCLEOTIDE SEQUENCE</scope>
</reference>
<feature type="non-terminal residue" evidence="2">
    <location>
        <position position="1"/>
    </location>
</feature>
<evidence type="ECO:0000256" key="1">
    <source>
        <dbReference type="SAM" id="MobiDB-lite"/>
    </source>
</evidence>
<gene>
    <name evidence="2" type="ORF">Cvel_26854</name>
</gene>